<dbReference type="Proteomes" id="UP000676194">
    <property type="component" value="Chromosome"/>
</dbReference>
<organism evidence="2 3">
    <name type="scientific">Telmatocola sphagniphila</name>
    <dbReference type="NCBI Taxonomy" id="1123043"/>
    <lineage>
        <taxon>Bacteria</taxon>
        <taxon>Pseudomonadati</taxon>
        <taxon>Planctomycetota</taxon>
        <taxon>Planctomycetia</taxon>
        <taxon>Gemmatales</taxon>
        <taxon>Gemmataceae</taxon>
    </lineage>
</organism>
<dbReference type="KEGG" id="tsph:KIH39_25445"/>
<sequence length="195" mass="22266">MNAKKNNLELSQLIDRLVDGELPEQDRQALLRRLEIEPDGWRTCALTFLEAQTWRATFREVAEAPRQEIMPAKSTKSKFGWGFIPRVALLAASLLLTFYLGHSIQPTAREVVQQPVETPSEITVKNTPLEKPSESVPVSTPQTSKELAELTRLWAERGFFTELQERKLTLQMQDGRTVTVPVQEVYLHHPGNRTY</sequence>
<keyword evidence="1" id="KW-0812">Transmembrane</keyword>
<keyword evidence="1" id="KW-0472">Membrane</keyword>
<evidence type="ECO:0000313" key="3">
    <source>
        <dbReference type="Proteomes" id="UP000676194"/>
    </source>
</evidence>
<protein>
    <submittedName>
        <fullName evidence="2">Uncharacterized protein</fullName>
    </submittedName>
</protein>
<proteinExistence type="predicted"/>
<evidence type="ECO:0000256" key="1">
    <source>
        <dbReference type="SAM" id="Phobius"/>
    </source>
</evidence>
<keyword evidence="1" id="KW-1133">Transmembrane helix</keyword>
<dbReference type="EMBL" id="CP074694">
    <property type="protein sequence ID" value="QVL32141.1"/>
    <property type="molecule type" value="Genomic_DNA"/>
</dbReference>
<dbReference type="RefSeq" id="WP_213496814.1">
    <property type="nucleotide sequence ID" value="NZ_CP074694.1"/>
</dbReference>
<dbReference type="AlphaFoldDB" id="A0A8E6EY92"/>
<reference evidence="2" key="1">
    <citation type="submission" date="2021-05" db="EMBL/GenBank/DDBJ databases">
        <title>Complete genome sequence of the cellulolytic planctomycete Telmatocola sphagniphila SP2T and characterization of the first cellulase from planctomycetes.</title>
        <authorList>
            <person name="Rakitin A.L."/>
            <person name="Beletsky A.V."/>
            <person name="Naumoff D.G."/>
            <person name="Kulichevskaya I.S."/>
            <person name="Mardanov A.V."/>
            <person name="Ravin N.V."/>
            <person name="Dedysh S.N."/>
        </authorList>
    </citation>
    <scope>NUCLEOTIDE SEQUENCE</scope>
    <source>
        <strain evidence="2">SP2T</strain>
    </source>
</reference>
<keyword evidence="3" id="KW-1185">Reference proteome</keyword>
<name>A0A8E6EY92_9BACT</name>
<evidence type="ECO:0000313" key="2">
    <source>
        <dbReference type="EMBL" id="QVL32141.1"/>
    </source>
</evidence>
<feature type="transmembrane region" description="Helical" evidence="1">
    <location>
        <begin position="79"/>
        <end position="100"/>
    </location>
</feature>
<gene>
    <name evidence="2" type="ORF">KIH39_25445</name>
</gene>
<accession>A0A8E6EY92</accession>